<keyword evidence="7" id="KW-0539">Nucleus</keyword>
<dbReference type="PROSITE" id="PS00463">
    <property type="entry name" value="ZN2_CY6_FUNGAL_1"/>
    <property type="match status" value="1"/>
</dbReference>
<comment type="caution">
    <text evidence="10">The sequence shown here is derived from an EMBL/GenBank/DDBJ whole genome shotgun (WGS) entry which is preliminary data.</text>
</comment>
<comment type="subcellular location">
    <subcellularLocation>
        <location evidence="1">Nucleus</location>
    </subcellularLocation>
</comment>
<evidence type="ECO:0000256" key="1">
    <source>
        <dbReference type="ARBA" id="ARBA00004123"/>
    </source>
</evidence>
<proteinExistence type="predicted"/>
<evidence type="ECO:0000256" key="2">
    <source>
        <dbReference type="ARBA" id="ARBA00022723"/>
    </source>
</evidence>
<evidence type="ECO:0000313" key="10">
    <source>
        <dbReference type="EMBL" id="KAA6411031.1"/>
    </source>
</evidence>
<dbReference type="GO" id="GO:0006351">
    <property type="term" value="P:DNA-templated transcription"/>
    <property type="evidence" value="ECO:0007669"/>
    <property type="project" value="InterPro"/>
</dbReference>
<dbReference type="SUPFAM" id="SSF57701">
    <property type="entry name" value="Zn2/Cys6 DNA-binding domain"/>
    <property type="match status" value="1"/>
</dbReference>
<protein>
    <submittedName>
        <fullName evidence="10">Zn(II)2Cys6 transcription factor</fullName>
    </submittedName>
</protein>
<evidence type="ECO:0000256" key="8">
    <source>
        <dbReference type="SAM" id="MobiDB-lite"/>
    </source>
</evidence>
<sequence>MDHNAASLQRPRGFRPYGESGPGGQESHEPSVSKVAHTLTACCRCRQRKTRCDAGLPRCGPCERSNTDCEYFDTAKGTKISRSYVIHLQDRVRALEAELGRLTQEDDEPQDAEVMVRGAGLVRFTENDDSRFLGPSSGIAMTRLVMELAKQNTGTKSIKEVVPDTKARQIKDRFTNESSKPTSKVYPLTSNVAAEKLPTPDLMERLVENFHQKAQYMLPTLHEPSFRRVVKDVYAGSLDPYNNFAVRMVVAVSMQKLDIKWAGLADSYYLAALPYLEAAIRPMNLQTLQCFALIAQYSLVTSTRTASYWVVGMASRLCQQLGITSEATIAHSESGVRLSPLEVDMRRRLFWIITSMELGLAHSLGRPSAFGTTPDHINVGFFEAVDDRYITTDGVMPGSPSSIKKLIAIHFFKMRLLQAEIRRQLYLKKRPEPDNDQHPWFEAMEAKLERWRQSSPNNDEGSGLSQIWFNGRYNTMIVFLYRPSPQVPEPSLRAAQKCFEASTFNIYMQREQIRTKSVDLTWVFTQSLFMALNTVLWTLSYPDIRKEHPRMEVETHLNTVLEAIFLASERWPGVESALELYDDLVKACLKAYDGNSETSYVVSSPSNRPSPASPSEVTTPPPLSSPAMALKSLSPTHSGQDKSPSFGFVIDNPQNPQSHKQTVQAGSAPLIPDDRQTFTTAPQRHGIHQQHFHHPTAAYEDTSFDPNSVYNTLPSSIPGLQHWITSNAIPMAATSQTIPFSMAEEQNYNLALMGNQYSQYLQAPYEPQQPVRTLNHEEQIELMNTLEMDGLQDLEDLMDQSARFFSSPGSTG</sequence>
<dbReference type="GO" id="GO:0045944">
    <property type="term" value="P:positive regulation of transcription by RNA polymerase II"/>
    <property type="evidence" value="ECO:0007669"/>
    <property type="project" value="TreeGrafter"/>
</dbReference>
<dbReference type="Pfam" id="PF00172">
    <property type="entry name" value="Zn_clus"/>
    <property type="match status" value="1"/>
</dbReference>
<accession>A0A5M8PNC6</accession>
<dbReference type="Proteomes" id="UP000324767">
    <property type="component" value="Unassembled WGS sequence"/>
</dbReference>
<dbReference type="PANTHER" id="PTHR47782">
    <property type="entry name" value="ZN(II)2CYS6 TRANSCRIPTION FACTOR (EUROFUNG)-RELATED"/>
    <property type="match status" value="1"/>
</dbReference>
<dbReference type="PROSITE" id="PS50048">
    <property type="entry name" value="ZN2_CY6_FUNGAL_2"/>
    <property type="match status" value="1"/>
</dbReference>
<dbReference type="InterPro" id="IPR036864">
    <property type="entry name" value="Zn2-C6_fun-type_DNA-bd_sf"/>
</dbReference>
<feature type="region of interest" description="Disordered" evidence="8">
    <location>
        <begin position="597"/>
        <end position="677"/>
    </location>
</feature>
<dbReference type="CDD" id="cd12148">
    <property type="entry name" value="fungal_TF_MHR"/>
    <property type="match status" value="1"/>
</dbReference>
<feature type="compositionally biased region" description="Polar residues" evidence="8">
    <location>
        <begin position="633"/>
        <end position="643"/>
    </location>
</feature>
<evidence type="ECO:0000256" key="4">
    <source>
        <dbReference type="ARBA" id="ARBA00023015"/>
    </source>
</evidence>
<dbReference type="GO" id="GO:0000981">
    <property type="term" value="F:DNA-binding transcription factor activity, RNA polymerase II-specific"/>
    <property type="evidence" value="ECO:0007669"/>
    <property type="project" value="InterPro"/>
</dbReference>
<dbReference type="InterPro" id="IPR001138">
    <property type="entry name" value="Zn2Cys6_DnaBD"/>
</dbReference>
<evidence type="ECO:0000259" key="9">
    <source>
        <dbReference type="PROSITE" id="PS50048"/>
    </source>
</evidence>
<evidence type="ECO:0000256" key="5">
    <source>
        <dbReference type="ARBA" id="ARBA00023125"/>
    </source>
</evidence>
<feature type="domain" description="Zn(2)-C6 fungal-type" evidence="9">
    <location>
        <begin position="41"/>
        <end position="71"/>
    </location>
</feature>
<dbReference type="Pfam" id="PF04082">
    <property type="entry name" value="Fungal_trans"/>
    <property type="match status" value="1"/>
</dbReference>
<keyword evidence="6" id="KW-0804">Transcription</keyword>
<dbReference type="AlphaFoldDB" id="A0A5M8PNC6"/>
<keyword evidence="5" id="KW-0238">DNA-binding</keyword>
<feature type="compositionally biased region" description="Polar residues" evidence="8">
    <location>
        <begin position="652"/>
        <end position="665"/>
    </location>
</feature>
<dbReference type="GO" id="GO:0008270">
    <property type="term" value="F:zinc ion binding"/>
    <property type="evidence" value="ECO:0007669"/>
    <property type="project" value="InterPro"/>
</dbReference>
<dbReference type="GO" id="GO:0005634">
    <property type="term" value="C:nucleus"/>
    <property type="evidence" value="ECO:0007669"/>
    <property type="project" value="UniProtKB-SubCell"/>
</dbReference>
<feature type="region of interest" description="Disordered" evidence="8">
    <location>
        <begin position="1"/>
        <end position="31"/>
    </location>
</feature>
<dbReference type="EMBL" id="VXIT01000008">
    <property type="protein sequence ID" value="KAA6411031.1"/>
    <property type="molecule type" value="Genomic_DNA"/>
</dbReference>
<dbReference type="OrthoDB" id="5416384at2759"/>
<evidence type="ECO:0000256" key="7">
    <source>
        <dbReference type="ARBA" id="ARBA00023242"/>
    </source>
</evidence>
<dbReference type="GO" id="GO:0043565">
    <property type="term" value="F:sequence-specific DNA binding"/>
    <property type="evidence" value="ECO:0007669"/>
    <property type="project" value="TreeGrafter"/>
</dbReference>
<gene>
    <name evidence="10" type="ORF">FRX48_05342</name>
</gene>
<dbReference type="CDD" id="cd14723">
    <property type="entry name" value="ZIP_Ppr1"/>
    <property type="match status" value="1"/>
</dbReference>
<name>A0A5M8PNC6_9LECA</name>
<keyword evidence="2" id="KW-0479">Metal-binding</keyword>
<dbReference type="CDD" id="cd00067">
    <property type="entry name" value="GAL4"/>
    <property type="match status" value="1"/>
</dbReference>
<feature type="compositionally biased region" description="Low complexity" evidence="8">
    <location>
        <begin position="603"/>
        <end position="615"/>
    </location>
</feature>
<organism evidence="10 11">
    <name type="scientific">Lasallia pustulata</name>
    <dbReference type="NCBI Taxonomy" id="136370"/>
    <lineage>
        <taxon>Eukaryota</taxon>
        <taxon>Fungi</taxon>
        <taxon>Dikarya</taxon>
        <taxon>Ascomycota</taxon>
        <taxon>Pezizomycotina</taxon>
        <taxon>Lecanoromycetes</taxon>
        <taxon>OSLEUM clade</taxon>
        <taxon>Umbilicariomycetidae</taxon>
        <taxon>Umbilicariales</taxon>
        <taxon>Umbilicariaceae</taxon>
        <taxon>Lasallia</taxon>
    </lineage>
</organism>
<dbReference type="PANTHER" id="PTHR47782:SF8">
    <property type="entry name" value="ZN(II)2CYS6 TRANSCRIPTION FACTOR (EUROFUNG)"/>
    <property type="match status" value="1"/>
</dbReference>
<evidence type="ECO:0000256" key="3">
    <source>
        <dbReference type="ARBA" id="ARBA00022833"/>
    </source>
</evidence>
<dbReference type="InterPro" id="IPR007219">
    <property type="entry name" value="XnlR_reg_dom"/>
</dbReference>
<dbReference type="InterPro" id="IPR052202">
    <property type="entry name" value="Yeast_MetPath_Reg"/>
</dbReference>
<evidence type="ECO:0000256" key="6">
    <source>
        <dbReference type="ARBA" id="ARBA00023163"/>
    </source>
</evidence>
<dbReference type="SMART" id="SM00906">
    <property type="entry name" value="Fungal_trans"/>
    <property type="match status" value="1"/>
</dbReference>
<reference evidence="10 11" key="1">
    <citation type="submission" date="2019-09" db="EMBL/GenBank/DDBJ databases">
        <title>The hologenome of the rock-dwelling lichen Lasallia pustulata.</title>
        <authorList>
            <person name="Greshake Tzovaras B."/>
            <person name="Segers F."/>
            <person name="Bicker A."/>
            <person name="Dal Grande F."/>
            <person name="Otte J."/>
            <person name="Hankeln T."/>
            <person name="Schmitt I."/>
            <person name="Ebersberger I."/>
        </authorList>
    </citation>
    <scope>NUCLEOTIDE SEQUENCE [LARGE SCALE GENOMIC DNA]</scope>
    <source>
        <strain evidence="10">A1-1</strain>
    </source>
</reference>
<keyword evidence="4" id="KW-0805">Transcription regulation</keyword>
<dbReference type="SMART" id="SM00066">
    <property type="entry name" value="GAL4"/>
    <property type="match status" value="1"/>
</dbReference>
<dbReference type="Gene3D" id="4.10.240.10">
    <property type="entry name" value="Zn(2)-C6 fungal-type DNA-binding domain"/>
    <property type="match status" value="1"/>
</dbReference>
<keyword evidence="3" id="KW-0862">Zinc</keyword>
<evidence type="ECO:0000313" key="11">
    <source>
        <dbReference type="Proteomes" id="UP000324767"/>
    </source>
</evidence>